<dbReference type="AlphaFoldDB" id="A0A0J8RCU3"/>
<evidence type="ECO:0000313" key="4">
    <source>
        <dbReference type="Proteomes" id="UP000054559"/>
    </source>
</evidence>
<evidence type="ECO:0000256" key="1">
    <source>
        <dbReference type="SAM" id="MobiDB-lite"/>
    </source>
</evidence>
<feature type="region of interest" description="Disordered" evidence="1">
    <location>
        <begin position="34"/>
        <end position="91"/>
    </location>
</feature>
<dbReference type="OrthoDB" id="10337997at2759"/>
<reference evidence="4" key="1">
    <citation type="journal article" date="2010" name="Genome Res.">
        <title>Population genomic sequencing of Coccidioides fungi reveals recent hybridization and transposon control.</title>
        <authorList>
            <person name="Neafsey D.E."/>
            <person name="Barker B.M."/>
            <person name="Sharpton T.J."/>
            <person name="Stajich J.E."/>
            <person name="Park D.J."/>
            <person name="Whiston E."/>
            <person name="Hung C.-Y."/>
            <person name="McMahan C."/>
            <person name="White J."/>
            <person name="Sykes S."/>
            <person name="Heiman D."/>
            <person name="Young S."/>
            <person name="Zeng Q."/>
            <person name="Abouelleil A."/>
            <person name="Aftuck L."/>
            <person name="Bessette D."/>
            <person name="Brown A."/>
            <person name="FitzGerald M."/>
            <person name="Lui A."/>
            <person name="Macdonald J.P."/>
            <person name="Priest M."/>
            <person name="Orbach M.J."/>
            <person name="Galgiani J.N."/>
            <person name="Kirkland T.N."/>
            <person name="Cole G.T."/>
            <person name="Birren B.W."/>
            <person name="Henn M.R."/>
            <person name="Taylor J.W."/>
            <person name="Rounsley S.D."/>
        </authorList>
    </citation>
    <scope>NUCLEOTIDE SEQUENCE [LARGE SCALE GENOMIC DNA]</scope>
    <source>
        <strain evidence="4">RMSCC 3703</strain>
    </source>
</reference>
<evidence type="ECO:0000313" key="3">
    <source>
        <dbReference type="EMBL" id="KMU81713.1"/>
    </source>
</evidence>
<dbReference type="Proteomes" id="UP000054559">
    <property type="component" value="Unassembled WGS sequence"/>
</dbReference>
<dbReference type="EMBL" id="DS268126">
    <property type="protein sequence ID" value="KMU81713.1"/>
    <property type="molecule type" value="Genomic_DNA"/>
</dbReference>
<keyword evidence="2" id="KW-0732">Signal</keyword>
<organism evidence="3 4">
    <name type="scientific">Coccidioides immitis RMSCC 3703</name>
    <dbReference type="NCBI Taxonomy" id="454286"/>
    <lineage>
        <taxon>Eukaryota</taxon>
        <taxon>Fungi</taxon>
        <taxon>Dikarya</taxon>
        <taxon>Ascomycota</taxon>
        <taxon>Pezizomycotina</taxon>
        <taxon>Eurotiomycetes</taxon>
        <taxon>Eurotiomycetidae</taxon>
        <taxon>Onygenales</taxon>
        <taxon>Onygenaceae</taxon>
        <taxon>Coccidioides</taxon>
    </lineage>
</organism>
<feature type="signal peptide" evidence="2">
    <location>
        <begin position="1"/>
        <end position="16"/>
    </location>
</feature>
<sequence>MRISVFVAAGFAVATAARPLGDAITSIITLSGLPGTGQIEAPSQPGEPAIQHGKSEPEAIGNPGQQEAPPPPLVELSPDQPVLPTGALGPQQTGAIATGIIPMGTAAIAPSATVTGQAASGDPLTFHFPALKAAH</sequence>
<proteinExistence type="predicted"/>
<accession>A0A0J8RCU3</accession>
<gene>
    <name evidence="3" type="ORF">CISG_02731</name>
</gene>
<feature type="chain" id="PRO_5005308005" evidence="2">
    <location>
        <begin position="17"/>
        <end position="135"/>
    </location>
</feature>
<protein>
    <submittedName>
        <fullName evidence="3">Uncharacterized protein</fullName>
    </submittedName>
</protein>
<name>A0A0J8RCU3_COCIT</name>
<evidence type="ECO:0000256" key="2">
    <source>
        <dbReference type="SAM" id="SignalP"/>
    </source>
</evidence>